<proteinExistence type="predicted"/>
<accession>A0ABR0BBX9</accession>
<evidence type="ECO:0000313" key="2">
    <source>
        <dbReference type="Proteomes" id="UP001287286"/>
    </source>
</evidence>
<dbReference type="Proteomes" id="UP001287286">
    <property type="component" value="Unassembled WGS sequence"/>
</dbReference>
<reference evidence="1 2" key="1">
    <citation type="journal article" date="2024" name="Microbiol. Resour. Announc.">
        <title>Genome annotations for the ascomycete fungi Trichoderma harzianum, Trichoderma aggressivum, and Purpureocillium lilacinum.</title>
        <authorList>
            <person name="Beijen E.P.W."/>
            <person name="Ohm R.A."/>
        </authorList>
    </citation>
    <scope>NUCLEOTIDE SEQUENCE [LARGE SCALE GENOMIC DNA]</scope>
    <source>
        <strain evidence="1 2">CBS 150709</strain>
    </source>
</reference>
<evidence type="ECO:0008006" key="3">
    <source>
        <dbReference type="Google" id="ProtNLM"/>
    </source>
</evidence>
<name>A0ABR0BBX9_PURLI</name>
<comment type="caution">
    <text evidence="1">The sequence shown here is derived from an EMBL/GenBank/DDBJ whole genome shotgun (WGS) entry which is preliminary data.</text>
</comment>
<protein>
    <recommendedName>
        <fullName evidence="3">PAC domain-containing protein</fullName>
    </recommendedName>
</protein>
<keyword evidence="2" id="KW-1185">Reference proteome</keyword>
<gene>
    <name evidence="1" type="ORF">Purlil1_14206</name>
</gene>
<evidence type="ECO:0000313" key="1">
    <source>
        <dbReference type="EMBL" id="KAK4062582.1"/>
    </source>
</evidence>
<organism evidence="1 2">
    <name type="scientific">Purpureocillium lilacinum</name>
    <name type="common">Paecilomyces lilacinus</name>
    <dbReference type="NCBI Taxonomy" id="33203"/>
    <lineage>
        <taxon>Eukaryota</taxon>
        <taxon>Fungi</taxon>
        <taxon>Dikarya</taxon>
        <taxon>Ascomycota</taxon>
        <taxon>Pezizomycotina</taxon>
        <taxon>Sordariomycetes</taxon>
        <taxon>Hypocreomycetidae</taxon>
        <taxon>Hypocreales</taxon>
        <taxon>Ophiocordycipitaceae</taxon>
        <taxon>Purpureocillium</taxon>
    </lineage>
</organism>
<dbReference type="Gene3D" id="3.30.450.20">
    <property type="entry name" value="PAS domain"/>
    <property type="match status" value="1"/>
</dbReference>
<sequence length="112" mass="12526">MCLHNGSVNSAGWRFRKDGGQFWVSVLTIALYKNDIHIGFGQVACDRTEQREAEMVSEAAMEEHEAFNCMFRAKVSHDQLDESQLNQVGVIEMSGDAMLQRVDDSLDIASNS</sequence>
<dbReference type="EMBL" id="JAWRVI010000557">
    <property type="protein sequence ID" value="KAK4062582.1"/>
    <property type="molecule type" value="Genomic_DNA"/>
</dbReference>